<keyword evidence="2" id="KW-1185">Reference proteome</keyword>
<evidence type="ECO:0000313" key="1">
    <source>
        <dbReference type="EMBL" id="KAG5606787.1"/>
    </source>
</evidence>
<sequence length="71" mass="8462">MLEARDVIDQVIWWETKFGHSNHHYYAYEDVNQLLLQEGNDLLVHIYNDEVVDLLHKVLEVVGKLENWNKA</sequence>
<protein>
    <submittedName>
        <fullName evidence="1">Uncharacterized protein</fullName>
    </submittedName>
</protein>
<evidence type="ECO:0000313" key="2">
    <source>
        <dbReference type="Proteomes" id="UP000824120"/>
    </source>
</evidence>
<dbReference type="AlphaFoldDB" id="A0A9J5Z1G8"/>
<accession>A0A9J5Z1G8</accession>
<dbReference type="Proteomes" id="UP000824120">
    <property type="component" value="Chromosome 5"/>
</dbReference>
<organism evidence="1 2">
    <name type="scientific">Solanum commersonii</name>
    <name type="common">Commerson's wild potato</name>
    <name type="synonym">Commerson's nightshade</name>
    <dbReference type="NCBI Taxonomy" id="4109"/>
    <lineage>
        <taxon>Eukaryota</taxon>
        <taxon>Viridiplantae</taxon>
        <taxon>Streptophyta</taxon>
        <taxon>Embryophyta</taxon>
        <taxon>Tracheophyta</taxon>
        <taxon>Spermatophyta</taxon>
        <taxon>Magnoliopsida</taxon>
        <taxon>eudicotyledons</taxon>
        <taxon>Gunneridae</taxon>
        <taxon>Pentapetalae</taxon>
        <taxon>asterids</taxon>
        <taxon>lamiids</taxon>
        <taxon>Solanales</taxon>
        <taxon>Solanaceae</taxon>
        <taxon>Solanoideae</taxon>
        <taxon>Solaneae</taxon>
        <taxon>Solanum</taxon>
    </lineage>
</organism>
<dbReference type="EMBL" id="JACXVP010000005">
    <property type="protein sequence ID" value="KAG5606787.1"/>
    <property type="molecule type" value="Genomic_DNA"/>
</dbReference>
<comment type="caution">
    <text evidence="1">The sequence shown here is derived from an EMBL/GenBank/DDBJ whole genome shotgun (WGS) entry which is preliminary data.</text>
</comment>
<name>A0A9J5Z1G8_SOLCO</name>
<reference evidence="1 2" key="1">
    <citation type="submission" date="2020-09" db="EMBL/GenBank/DDBJ databases">
        <title>De no assembly of potato wild relative species, Solanum commersonii.</title>
        <authorList>
            <person name="Cho K."/>
        </authorList>
    </citation>
    <scope>NUCLEOTIDE SEQUENCE [LARGE SCALE GENOMIC DNA]</scope>
    <source>
        <strain evidence="1">LZ3.2</strain>
        <tissue evidence="1">Leaf</tissue>
    </source>
</reference>
<proteinExistence type="predicted"/>
<gene>
    <name evidence="1" type="ORF">H5410_028279</name>
</gene>